<dbReference type="Pfam" id="PF13649">
    <property type="entry name" value="Methyltransf_25"/>
    <property type="match status" value="1"/>
</dbReference>
<reference evidence="4 6" key="1">
    <citation type="submission" date="2016-10" db="EMBL/GenBank/DDBJ databases">
        <authorList>
            <person name="Varghese N."/>
            <person name="Submissions S."/>
        </authorList>
    </citation>
    <scope>NUCLEOTIDE SEQUENCE [LARGE SCALE GENOMIC DNA]</scope>
    <source>
        <strain evidence="4 6">NLAE-zl-C224</strain>
    </source>
</reference>
<dbReference type="Proteomes" id="UP000250223">
    <property type="component" value="Unassembled WGS sequence"/>
</dbReference>
<dbReference type="AlphaFoldDB" id="A0A240ATG7"/>
<dbReference type="GeneID" id="70577843"/>
<dbReference type="EC" id="2.1.1.-" evidence="5"/>
<dbReference type="EMBL" id="FNGL01000002">
    <property type="protein sequence ID" value="SDK92363.1"/>
    <property type="molecule type" value="Genomic_DNA"/>
</dbReference>
<evidence type="ECO:0000313" key="6">
    <source>
        <dbReference type="Proteomes" id="UP000198811"/>
    </source>
</evidence>
<dbReference type="SUPFAM" id="SSF53335">
    <property type="entry name" value="S-adenosyl-L-methionine-dependent methyltransferases"/>
    <property type="match status" value="1"/>
</dbReference>
<evidence type="ECO:0000259" key="2">
    <source>
        <dbReference type="Pfam" id="PF13649"/>
    </source>
</evidence>
<dbReference type="Proteomes" id="UP000198811">
    <property type="component" value="Unassembled WGS sequence"/>
</dbReference>
<dbReference type="STRING" id="1494.SAMN05216497_102223"/>
<dbReference type="Gene3D" id="3.40.50.150">
    <property type="entry name" value="Vaccinia Virus protein VP39"/>
    <property type="match status" value="1"/>
</dbReference>
<dbReference type="GO" id="GO:0008168">
    <property type="term" value="F:methyltransferase activity"/>
    <property type="evidence" value="ECO:0007669"/>
    <property type="project" value="UniProtKB-KW"/>
</dbReference>
<keyword evidence="1 5" id="KW-0808">Transferase</keyword>
<dbReference type="Gene3D" id="2.20.25.110">
    <property type="entry name" value="S-adenosyl-L-methionine-dependent methyltransferases"/>
    <property type="match status" value="1"/>
</dbReference>
<dbReference type="EC" id="2.1.1.156" evidence="5"/>
<name>A0A240ATG7_CLOCO</name>
<dbReference type="Proteomes" id="UP000528432">
    <property type="component" value="Unassembled WGS sequence"/>
</dbReference>
<evidence type="ECO:0000256" key="1">
    <source>
        <dbReference type="ARBA" id="ARBA00022679"/>
    </source>
</evidence>
<gene>
    <name evidence="3" type="ORF">HMJ28_12150</name>
    <name evidence="5" type="ORF">NCTC13028_01888</name>
    <name evidence="4" type="ORF">SAMN05216497_102223</name>
</gene>
<dbReference type="PANTHER" id="PTHR43861">
    <property type="entry name" value="TRANS-ACONITATE 2-METHYLTRANSFERASE-RELATED"/>
    <property type="match status" value="1"/>
</dbReference>
<organism evidence="5 7">
    <name type="scientific">Clostridium cochlearium</name>
    <dbReference type="NCBI Taxonomy" id="1494"/>
    <lineage>
        <taxon>Bacteria</taxon>
        <taxon>Bacillati</taxon>
        <taxon>Bacillota</taxon>
        <taxon>Clostridia</taxon>
        <taxon>Eubacteriales</taxon>
        <taxon>Clostridiaceae</taxon>
        <taxon>Clostridium</taxon>
    </lineage>
</organism>
<dbReference type="EMBL" id="UAWC01000024">
    <property type="protein sequence ID" value="SQB35334.1"/>
    <property type="molecule type" value="Genomic_DNA"/>
</dbReference>
<proteinExistence type="predicted"/>
<evidence type="ECO:0000313" key="3">
    <source>
        <dbReference type="EMBL" id="NOH17116.1"/>
    </source>
</evidence>
<evidence type="ECO:0000313" key="5">
    <source>
        <dbReference type="EMBL" id="SQB35334.1"/>
    </source>
</evidence>
<protein>
    <submittedName>
        <fullName evidence="3 5">Methyltransferase</fullName>
        <ecNumber evidence="5">2.1.1.-</ecNumber>
        <ecNumber evidence="5">2.1.1.156</ecNumber>
    </submittedName>
    <submittedName>
        <fullName evidence="4">Methyltransferase domain-containing protein</fullName>
    </submittedName>
</protein>
<dbReference type="InterPro" id="IPR041698">
    <property type="entry name" value="Methyltransf_25"/>
</dbReference>
<reference evidence="5 7" key="2">
    <citation type="submission" date="2018-06" db="EMBL/GenBank/DDBJ databases">
        <authorList>
            <consortium name="Pathogen Informatics"/>
            <person name="Doyle S."/>
        </authorList>
    </citation>
    <scope>NUCLEOTIDE SEQUENCE [LARGE SCALE GENOMIC DNA]</scope>
    <source>
        <strain evidence="5 7">NCTC13028</strain>
    </source>
</reference>
<feature type="domain" description="Methyltransferase" evidence="2">
    <location>
        <begin position="43"/>
        <end position="137"/>
    </location>
</feature>
<reference evidence="3 8" key="3">
    <citation type="submission" date="2020-05" db="EMBL/GenBank/DDBJ databases">
        <title>Draft genome sequence of Clostridium cochlearium strain AGROS13 isolated from a sheep dairy farm in New Zealand.</title>
        <authorList>
            <person name="Gupta T.B."/>
            <person name="Jauregui R."/>
            <person name="Risson A.N."/>
            <person name="Brightwell G."/>
            <person name="Maclean P."/>
        </authorList>
    </citation>
    <scope>NUCLEOTIDE SEQUENCE [LARGE SCALE GENOMIC DNA]</scope>
    <source>
        <strain evidence="3 8">AGROS13</strain>
    </source>
</reference>
<dbReference type="RefSeq" id="WP_089863670.1">
    <property type="nucleotide sequence ID" value="NZ_CP173238.1"/>
</dbReference>
<dbReference type="EMBL" id="JABFIF010000035">
    <property type="protein sequence ID" value="NOH17116.1"/>
    <property type="molecule type" value="Genomic_DNA"/>
</dbReference>
<evidence type="ECO:0000313" key="7">
    <source>
        <dbReference type="Proteomes" id="UP000250223"/>
    </source>
</evidence>
<dbReference type="CDD" id="cd02440">
    <property type="entry name" value="AdoMet_MTases"/>
    <property type="match status" value="1"/>
</dbReference>
<keyword evidence="5" id="KW-0489">Methyltransferase</keyword>
<keyword evidence="6" id="KW-1185">Reference proteome</keyword>
<sequence length="246" mass="29479">MECYKDFAQIYDDLIKEDIDYYSWSNFIMDIVNTHNVKKDAYLDLACGTGNITKLISKHFKITWAVDLSSDMLAEAESKLRYSGVKGNFIRQNISKLELGKKFNFITCCLDSINYLTSMEDVKSCFNRVYDHLEEEGIFIFDINSYYKITEILGNNIYNYDSEEVFYTWENYLEKDIVEMYLTFFIKKSNGYYERFDELHRERAYKMEWLENLIKEINFKIIGRFNGYEFKSVNEKSERIVYVLKK</sequence>
<dbReference type="InterPro" id="IPR029063">
    <property type="entry name" value="SAM-dependent_MTases_sf"/>
</dbReference>
<dbReference type="OrthoDB" id="9811589at2"/>
<accession>A0A240ATG7</accession>
<evidence type="ECO:0000313" key="8">
    <source>
        <dbReference type="Proteomes" id="UP000528432"/>
    </source>
</evidence>
<evidence type="ECO:0000313" key="4">
    <source>
        <dbReference type="EMBL" id="SDK92363.1"/>
    </source>
</evidence>
<dbReference type="GO" id="GO:0032259">
    <property type="term" value="P:methylation"/>
    <property type="evidence" value="ECO:0007669"/>
    <property type="project" value="UniProtKB-KW"/>
</dbReference>